<evidence type="ECO:0000256" key="2">
    <source>
        <dbReference type="ARBA" id="ARBA00022722"/>
    </source>
</evidence>
<dbReference type="GO" id="GO:0003676">
    <property type="term" value="F:nucleic acid binding"/>
    <property type="evidence" value="ECO:0007669"/>
    <property type="project" value="InterPro"/>
</dbReference>
<dbReference type="AlphaFoldDB" id="V7I2A2"/>
<dbReference type="STRING" id="994573.T472_0213990"/>
<dbReference type="GO" id="GO:0004518">
    <property type="term" value="F:nuclease activity"/>
    <property type="evidence" value="ECO:0007669"/>
    <property type="project" value="UniProtKB-KW"/>
</dbReference>
<keyword evidence="3" id="KW-0378">Hydrolase</keyword>
<evidence type="ECO:0000259" key="4">
    <source>
        <dbReference type="SMART" id="SM00990"/>
    </source>
</evidence>
<sequence>MDWRFKHIGKATEIEVKDMTEKELELMLVKEVKRRGGRAFKFISPGINGVPDRLVLLPGGRAGFVEVKALGKKMRPNQIKRKGELEGLGFLVYCLDHPDDIGGVVDGIARSRTT</sequence>
<protein>
    <submittedName>
        <fullName evidence="5">Nuclease</fullName>
    </submittedName>
</protein>
<name>V7I2A2_9CLOT</name>
<evidence type="ECO:0000256" key="3">
    <source>
        <dbReference type="ARBA" id="ARBA00022801"/>
    </source>
</evidence>
<organism evidence="5 6">
    <name type="scientific">Youngiibacter fragilis 232.1</name>
    <dbReference type="NCBI Taxonomy" id="994573"/>
    <lineage>
        <taxon>Bacteria</taxon>
        <taxon>Bacillati</taxon>
        <taxon>Bacillota</taxon>
        <taxon>Clostridia</taxon>
        <taxon>Eubacteriales</taxon>
        <taxon>Clostridiaceae</taxon>
        <taxon>Youngiibacter</taxon>
    </lineage>
</organism>
<keyword evidence="6" id="KW-1185">Reference proteome</keyword>
<dbReference type="eggNOG" id="ENOG5032Y88">
    <property type="taxonomic scope" value="Bacteria"/>
</dbReference>
<evidence type="ECO:0000313" key="6">
    <source>
        <dbReference type="Proteomes" id="UP000017747"/>
    </source>
</evidence>
<keyword evidence="2" id="KW-0540">Nuclease</keyword>
<dbReference type="InterPro" id="IPR011856">
    <property type="entry name" value="tRNA_endonuc-like_dom_sf"/>
</dbReference>
<dbReference type="PATRIC" id="fig|994573.3.peg.2627"/>
<comment type="caution">
    <text evidence="5">The sequence shown here is derived from an EMBL/GenBank/DDBJ whole genome shotgun (WGS) entry which is preliminary data.</text>
</comment>
<dbReference type="GO" id="GO:0016788">
    <property type="term" value="F:hydrolase activity, acting on ester bonds"/>
    <property type="evidence" value="ECO:0007669"/>
    <property type="project" value="InterPro"/>
</dbReference>
<reference evidence="5 6" key="1">
    <citation type="journal article" date="2014" name="Genome Announc.">
        <title>Genome Sequence of Youngiibacter fragilis, the Type Strain of the Genus Youngiibacter.</title>
        <authorList>
            <person name="Wawrik C.B."/>
            <person name="Callaghan A.V."/>
            <person name="Stamps B.W."/>
            <person name="Wawrik B."/>
        </authorList>
    </citation>
    <scope>NUCLEOTIDE SEQUENCE [LARGE SCALE GENOMIC DNA]</scope>
    <source>
        <strain evidence="5 6">232.1</strain>
    </source>
</reference>
<proteinExistence type="predicted"/>
<evidence type="ECO:0000256" key="1">
    <source>
        <dbReference type="ARBA" id="ARBA00001946"/>
    </source>
</evidence>
<accession>V7I2A2</accession>
<dbReference type="Gene3D" id="3.40.1350.10">
    <property type="match status" value="1"/>
</dbReference>
<gene>
    <name evidence="5" type="ORF">T472_0213990</name>
</gene>
<evidence type="ECO:0000313" key="5">
    <source>
        <dbReference type="EMBL" id="ETA80003.1"/>
    </source>
</evidence>
<feature type="domain" description="VRR-NUC" evidence="4">
    <location>
        <begin position="19"/>
        <end position="99"/>
    </location>
</feature>
<dbReference type="SMART" id="SM00990">
    <property type="entry name" value="VRR_NUC"/>
    <property type="match status" value="1"/>
</dbReference>
<dbReference type="Proteomes" id="UP000017747">
    <property type="component" value="Unassembled WGS sequence"/>
</dbReference>
<dbReference type="EMBL" id="AXUN02000193">
    <property type="protein sequence ID" value="ETA80003.1"/>
    <property type="molecule type" value="Genomic_DNA"/>
</dbReference>
<dbReference type="InterPro" id="IPR014883">
    <property type="entry name" value="VRR_NUC"/>
</dbReference>
<comment type="cofactor">
    <cofactor evidence="1">
        <name>Mg(2+)</name>
        <dbReference type="ChEBI" id="CHEBI:18420"/>
    </cofactor>
</comment>